<evidence type="ECO:0000259" key="10">
    <source>
        <dbReference type="Pfam" id="PF05957"/>
    </source>
</evidence>
<dbReference type="InterPro" id="IPR010279">
    <property type="entry name" value="YqjD/ElaB"/>
</dbReference>
<evidence type="ECO:0000313" key="13">
    <source>
        <dbReference type="Proteomes" id="UP000809431"/>
    </source>
</evidence>
<evidence type="ECO:0000256" key="9">
    <source>
        <dbReference type="SAM" id="Phobius"/>
    </source>
</evidence>
<sequence length="105" mass="11236">MSSNGEANLNQEELIDDLRNVLAETESMLKEVASDGTEQGRALRAKIAANLSVAKDKLVETERLVAGKAKVAAKVTDEYVHENPWTSVGVAAGVGFLLGLLVSRR</sequence>
<reference evidence="12 13" key="1">
    <citation type="submission" date="2021-01" db="EMBL/GenBank/DDBJ databases">
        <title>Draft Genome Sequence and Polyhydroxyalkanoate Biosynthetic Potential of Jeongeupia naejangsanensis Type Strain DSM 24253.</title>
        <authorList>
            <person name="Turrini P."/>
            <person name="Artuso I."/>
            <person name="Lugli G.A."/>
            <person name="Frangipani E."/>
            <person name="Ventura M."/>
            <person name="Visca P."/>
        </authorList>
    </citation>
    <scope>NUCLEOTIDE SEQUENCE [LARGE SCALE GENOMIC DNA]</scope>
    <source>
        <strain evidence="12 13">DSM 24253</strain>
    </source>
</reference>
<comment type="caution">
    <text evidence="12">The sequence shown here is derived from an EMBL/GenBank/DDBJ whole genome shotgun (WGS) entry which is preliminary data.</text>
</comment>
<comment type="similarity">
    <text evidence="2">Belongs to the ElaB/YgaM/YqjD family.</text>
</comment>
<evidence type="ECO:0000256" key="2">
    <source>
        <dbReference type="ARBA" id="ARBA00010423"/>
    </source>
</evidence>
<feature type="domain" description="DUF883" evidence="11">
    <location>
        <begin position="76"/>
        <end position="105"/>
    </location>
</feature>
<keyword evidence="4" id="KW-0997">Cell inner membrane</keyword>
<accession>A0ABS2BN69</accession>
<keyword evidence="13" id="KW-1185">Reference proteome</keyword>
<evidence type="ECO:0000313" key="12">
    <source>
        <dbReference type="EMBL" id="MBM3117072.1"/>
    </source>
</evidence>
<evidence type="ECO:0000259" key="11">
    <source>
        <dbReference type="Pfam" id="PF19029"/>
    </source>
</evidence>
<keyword evidence="6 9" id="KW-1133">Transmembrane helix</keyword>
<evidence type="ECO:0000256" key="7">
    <source>
        <dbReference type="ARBA" id="ARBA00023136"/>
    </source>
</evidence>
<dbReference type="PANTHER" id="PTHR35893">
    <property type="entry name" value="INNER MEMBRANE PROTEIN-RELATED"/>
    <property type="match status" value="1"/>
</dbReference>
<dbReference type="PANTHER" id="PTHR35893:SF3">
    <property type="entry name" value="INNER MEMBRANE PROTEIN"/>
    <property type="match status" value="1"/>
</dbReference>
<keyword evidence="7 9" id="KW-0472">Membrane</keyword>
<feature type="transmembrane region" description="Helical" evidence="9">
    <location>
        <begin position="84"/>
        <end position="102"/>
    </location>
</feature>
<evidence type="ECO:0000256" key="3">
    <source>
        <dbReference type="ARBA" id="ARBA00022475"/>
    </source>
</evidence>
<evidence type="ECO:0000256" key="8">
    <source>
        <dbReference type="SAM" id="Coils"/>
    </source>
</evidence>
<dbReference type="EMBL" id="JAESND010000008">
    <property type="protein sequence ID" value="MBM3117072.1"/>
    <property type="molecule type" value="Genomic_DNA"/>
</dbReference>
<dbReference type="RefSeq" id="WP_203539301.1">
    <property type="nucleotide sequence ID" value="NZ_JAESND010000008.1"/>
</dbReference>
<protein>
    <submittedName>
        <fullName evidence="12">DUF883 domain-containing protein</fullName>
    </submittedName>
</protein>
<proteinExistence type="inferred from homology"/>
<dbReference type="Proteomes" id="UP000809431">
    <property type="component" value="Unassembled WGS sequence"/>
</dbReference>
<evidence type="ECO:0000256" key="5">
    <source>
        <dbReference type="ARBA" id="ARBA00022692"/>
    </source>
</evidence>
<dbReference type="Pfam" id="PF19029">
    <property type="entry name" value="DUF883_C"/>
    <property type="match status" value="1"/>
</dbReference>
<keyword evidence="8" id="KW-0175">Coiled coil</keyword>
<evidence type="ECO:0000256" key="6">
    <source>
        <dbReference type="ARBA" id="ARBA00022989"/>
    </source>
</evidence>
<keyword evidence="5 9" id="KW-0812">Transmembrane</keyword>
<feature type="coiled-coil region" evidence="8">
    <location>
        <begin position="8"/>
        <end position="35"/>
    </location>
</feature>
<evidence type="ECO:0000256" key="4">
    <source>
        <dbReference type="ARBA" id="ARBA00022519"/>
    </source>
</evidence>
<keyword evidence="3" id="KW-1003">Cell membrane</keyword>
<comment type="subcellular location">
    <subcellularLocation>
        <location evidence="1">Cell inner membrane</location>
        <topology evidence="1">Single-pass membrane protein</topology>
    </subcellularLocation>
</comment>
<gene>
    <name evidence="12" type="ORF">JMJ54_14645</name>
</gene>
<dbReference type="InterPro" id="IPR043605">
    <property type="entry name" value="DUF883_C"/>
</dbReference>
<organism evidence="12 13">
    <name type="scientific">Jeongeupia naejangsanensis</name>
    <dbReference type="NCBI Taxonomy" id="613195"/>
    <lineage>
        <taxon>Bacteria</taxon>
        <taxon>Pseudomonadati</taxon>
        <taxon>Pseudomonadota</taxon>
        <taxon>Betaproteobacteria</taxon>
        <taxon>Neisseriales</taxon>
        <taxon>Chitinibacteraceae</taxon>
        <taxon>Jeongeupia</taxon>
    </lineage>
</organism>
<feature type="domain" description="DUF883" evidence="10">
    <location>
        <begin position="12"/>
        <end position="62"/>
    </location>
</feature>
<dbReference type="Pfam" id="PF05957">
    <property type="entry name" value="DUF883"/>
    <property type="match status" value="1"/>
</dbReference>
<name>A0ABS2BN69_9NEIS</name>
<evidence type="ECO:0000256" key="1">
    <source>
        <dbReference type="ARBA" id="ARBA00004377"/>
    </source>
</evidence>
<dbReference type="InterPro" id="IPR043604">
    <property type="entry name" value="DUF883_N"/>
</dbReference>